<evidence type="ECO:0000313" key="2">
    <source>
        <dbReference type="EMBL" id="EAQ01952.1"/>
    </source>
</evidence>
<dbReference type="AlphaFoldDB" id="A3U218"/>
<keyword evidence="3" id="KW-1185">Reference proteome</keyword>
<protein>
    <recommendedName>
        <fullName evidence="4">UrcA family protein</fullName>
    </recommendedName>
</protein>
<evidence type="ECO:0008006" key="4">
    <source>
        <dbReference type="Google" id="ProtNLM"/>
    </source>
</evidence>
<proteinExistence type="predicted"/>
<dbReference type="EMBL" id="AAMO01000010">
    <property type="protein sequence ID" value="EAQ01952.1"/>
    <property type="molecule type" value="Genomic_DNA"/>
</dbReference>
<keyword evidence="1" id="KW-0732">Signal</keyword>
<dbReference type="RefSeq" id="WP_009804455.1">
    <property type="nucleotide sequence ID" value="NZ_CH724131.1"/>
</dbReference>
<sequence length="92" mass="9771">MTLMRSAIAAITLVLSGASVLAQADPPEVKSDWNVVPTDAIRIEVTAGNADTCAREVIRAFNLPPSSLVYTPECAIVAPRHAYDAALNSFED</sequence>
<evidence type="ECO:0000256" key="1">
    <source>
        <dbReference type="SAM" id="SignalP"/>
    </source>
</evidence>
<accession>A3U218</accession>
<reference evidence="2 3" key="1">
    <citation type="journal article" date="2010" name="J. Bacteriol.">
        <title>Genome sequences of Oceanicola granulosus HTCC2516(T) and Oceanicola batsensis HTCC2597(TDelta).</title>
        <authorList>
            <person name="Thrash J.C."/>
            <person name="Cho J.C."/>
            <person name="Vergin K.L."/>
            <person name="Giovannoni S.J."/>
        </authorList>
    </citation>
    <scope>NUCLEOTIDE SEQUENCE [LARGE SCALE GENOMIC DNA]</scope>
    <source>
        <strain evidence="3">ATCC BAA-863 / DSM 15984 / KCTC 12145 / HTCC2597</strain>
    </source>
</reference>
<dbReference type="Proteomes" id="UP000004318">
    <property type="component" value="Unassembled WGS sequence"/>
</dbReference>
<name>A3U218_PSEBH</name>
<gene>
    <name evidence="2" type="ORF">OB2597_01005</name>
</gene>
<feature type="chain" id="PRO_5002658898" description="UrcA family protein" evidence="1">
    <location>
        <begin position="25"/>
        <end position="92"/>
    </location>
</feature>
<dbReference type="STRING" id="252305.OB2597_01005"/>
<dbReference type="HOGENOM" id="CLU_2410344_0_0_5"/>
<comment type="caution">
    <text evidence="2">The sequence shown here is derived from an EMBL/GenBank/DDBJ whole genome shotgun (WGS) entry which is preliminary data.</text>
</comment>
<organism evidence="2 3">
    <name type="scientific">Pseudooceanicola batsensis (strain ATCC BAA-863 / DSM 15984 / KCTC 12145 / HTCC2597)</name>
    <name type="common">Oceanicola batsensis</name>
    <dbReference type="NCBI Taxonomy" id="252305"/>
    <lineage>
        <taxon>Bacteria</taxon>
        <taxon>Pseudomonadati</taxon>
        <taxon>Pseudomonadota</taxon>
        <taxon>Alphaproteobacteria</taxon>
        <taxon>Rhodobacterales</taxon>
        <taxon>Paracoccaceae</taxon>
        <taxon>Pseudooceanicola</taxon>
    </lineage>
</organism>
<feature type="signal peptide" evidence="1">
    <location>
        <begin position="1"/>
        <end position="24"/>
    </location>
</feature>
<evidence type="ECO:0000313" key="3">
    <source>
        <dbReference type="Proteomes" id="UP000004318"/>
    </source>
</evidence>